<dbReference type="OrthoDB" id="5800039at2759"/>
<evidence type="ECO:0000256" key="1">
    <source>
        <dbReference type="SAM" id="Phobius"/>
    </source>
</evidence>
<dbReference type="EMBL" id="UYRX01002615">
    <property type="protein sequence ID" value="VDM93375.1"/>
    <property type="molecule type" value="Genomic_DNA"/>
</dbReference>
<keyword evidence="1" id="KW-0812">Transmembrane</keyword>
<sequence>MIVVASNHRKCYQASREGGMMSVDKTIEELSYTLTQLGNLVGHINSQIGQLATRINLTLDTFDHSIEGIAIDAEIMSNLIAHSLSQVPNGWLFYLLLLTIIAVFLLLAIMLILGTIKRSFDVYELIKKVSTSNSEMDNCYGEEQYRLESNGVIKQDHISISMDMEREPRRVGLEINGKIKKRSLLLFFFLNFF</sequence>
<evidence type="ECO:0000313" key="2">
    <source>
        <dbReference type="EMBL" id="VDM93375.1"/>
    </source>
</evidence>
<name>A0A3P7MB59_LITSI</name>
<dbReference type="AlphaFoldDB" id="A0A3P7MB59"/>
<keyword evidence="1" id="KW-1133">Transmembrane helix</keyword>
<feature type="transmembrane region" description="Helical" evidence="1">
    <location>
        <begin position="91"/>
        <end position="113"/>
    </location>
</feature>
<protein>
    <submittedName>
        <fullName evidence="2">Uncharacterized protein</fullName>
    </submittedName>
</protein>
<accession>A0A3P7MB59</accession>
<keyword evidence="1" id="KW-0472">Membrane</keyword>
<organism evidence="2 3">
    <name type="scientific">Litomosoides sigmodontis</name>
    <name type="common">Filarial nematode worm</name>
    <dbReference type="NCBI Taxonomy" id="42156"/>
    <lineage>
        <taxon>Eukaryota</taxon>
        <taxon>Metazoa</taxon>
        <taxon>Ecdysozoa</taxon>
        <taxon>Nematoda</taxon>
        <taxon>Chromadorea</taxon>
        <taxon>Rhabditida</taxon>
        <taxon>Spirurina</taxon>
        <taxon>Spiruromorpha</taxon>
        <taxon>Filarioidea</taxon>
        <taxon>Onchocercidae</taxon>
        <taxon>Litomosoides</taxon>
    </lineage>
</organism>
<dbReference type="OMA" id="TLDTFDH"/>
<keyword evidence="3" id="KW-1185">Reference proteome</keyword>
<gene>
    <name evidence="2" type="ORF">NLS_LOCUS10154</name>
</gene>
<evidence type="ECO:0000313" key="3">
    <source>
        <dbReference type="Proteomes" id="UP000277928"/>
    </source>
</evidence>
<dbReference type="Proteomes" id="UP000277928">
    <property type="component" value="Unassembled WGS sequence"/>
</dbReference>
<reference evidence="2 3" key="1">
    <citation type="submission" date="2018-08" db="EMBL/GenBank/DDBJ databases">
        <authorList>
            <person name="Laetsch R D."/>
            <person name="Stevens L."/>
            <person name="Kumar S."/>
            <person name="Blaxter L. M."/>
        </authorList>
    </citation>
    <scope>NUCLEOTIDE SEQUENCE [LARGE SCALE GENOMIC DNA]</scope>
</reference>
<proteinExistence type="predicted"/>